<comment type="caution">
    <text evidence="5">The sequence shown here is derived from an EMBL/GenBank/DDBJ whole genome shotgun (WGS) entry which is preliminary data.</text>
</comment>
<accession>A0A0L6VJ66</accession>
<dbReference type="Proteomes" id="UP000037035">
    <property type="component" value="Unassembled WGS sequence"/>
</dbReference>
<evidence type="ECO:0000256" key="1">
    <source>
        <dbReference type="ARBA" id="ARBA00001968"/>
    </source>
</evidence>
<feature type="domain" description="DDE Tnp4" evidence="4">
    <location>
        <begin position="1"/>
        <end position="80"/>
    </location>
</feature>
<dbReference type="GO" id="GO:0046872">
    <property type="term" value="F:metal ion binding"/>
    <property type="evidence" value="ECO:0007669"/>
    <property type="project" value="UniProtKB-KW"/>
</dbReference>
<keyword evidence="3" id="KW-1133">Transmembrane helix</keyword>
<reference evidence="5 6" key="1">
    <citation type="submission" date="2015-08" db="EMBL/GenBank/DDBJ databases">
        <title>Next Generation Sequencing and Analysis of the Genome of Puccinia sorghi L Schw, the Causal Agent of Maize Common Rust.</title>
        <authorList>
            <person name="Rochi L."/>
            <person name="Burguener G."/>
            <person name="Darino M."/>
            <person name="Turjanski A."/>
            <person name="Kreff E."/>
            <person name="Dieguez M.J."/>
            <person name="Sacco F."/>
        </authorList>
    </citation>
    <scope>NUCLEOTIDE SEQUENCE [LARGE SCALE GENOMIC DNA]</scope>
    <source>
        <strain evidence="5 6">RO10H11247</strain>
    </source>
</reference>
<feature type="transmembrane region" description="Helical" evidence="3">
    <location>
        <begin position="71"/>
        <end position="91"/>
    </location>
</feature>
<keyword evidence="2" id="KW-0479">Metal-binding</keyword>
<keyword evidence="3" id="KW-0812">Transmembrane</keyword>
<protein>
    <recommendedName>
        <fullName evidence="4">DDE Tnp4 domain-containing protein</fullName>
    </recommendedName>
</protein>
<feature type="non-terminal residue" evidence="5">
    <location>
        <position position="119"/>
    </location>
</feature>
<sequence length="119" mass="14160">ADSAYTSDWFTLPDYKGKELLDHKNDDFDYHLAQSRVRIENTIVILKQFSSLHELRTQIRNHKEMKDTIKWIIHCVVLCNVLMSLIQLHWLRTTLKTQTMGYMASYTQLFFPILKNLND</sequence>
<comment type="cofactor">
    <cofactor evidence="1">
        <name>a divalent metal cation</name>
        <dbReference type="ChEBI" id="CHEBI:60240"/>
    </cofactor>
</comment>
<dbReference type="OrthoDB" id="2668416at2759"/>
<evidence type="ECO:0000256" key="2">
    <source>
        <dbReference type="ARBA" id="ARBA00022723"/>
    </source>
</evidence>
<evidence type="ECO:0000259" key="4">
    <source>
        <dbReference type="Pfam" id="PF13359"/>
    </source>
</evidence>
<dbReference type="EMBL" id="LAVV01005895">
    <property type="protein sequence ID" value="KNZ60602.1"/>
    <property type="molecule type" value="Genomic_DNA"/>
</dbReference>
<organism evidence="5 6">
    <name type="scientific">Puccinia sorghi</name>
    <dbReference type="NCBI Taxonomy" id="27349"/>
    <lineage>
        <taxon>Eukaryota</taxon>
        <taxon>Fungi</taxon>
        <taxon>Dikarya</taxon>
        <taxon>Basidiomycota</taxon>
        <taxon>Pucciniomycotina</taxon>
        <taxon>Pucciniomycetes</taxon>
        <taxon>Pucciniales</taxon>
        <taxon>Pucciniaceae</taxon>
        <taxon>Puccinia</taxon>
    </lineage>
</organism>
<dbReference type="AlphaFoldDB" id="A0A0L6VJ66"/>
<dbReference type="VEuPathDB" id="FungiDB:VP01_15307g1"/>
<gene>
    <name evidence="5" type="ORF">VP01_15307g1</name>
</gene>
<dbReference type="InterPro" id="IPR027806">
    <property type="entry name" value="HARBI1_dom"/>
</dbReference>
<proteinExistence type="predicted"/>
<dbReference type="Pfam" id="PF13359">
    <property type="entry name" value="DDE_Tnp_4"/>
    <property type="match status" value="1"/>
</dbReference>
<name>A0A0L6VJ66_9BASI</name>
<feature type="non-terminal residue" evidence="5">
    <location>
        <position position="1"/>
    </location>
</feature>
<evidence type="ECO:0000256" key="3">
    <source>
        <dbReference type="SAM" id="Phobius"/>
    </source>
</evidence>
<keyword evidence="6" id="KW-1185">Reference proteome</keyword>
<evidence type="ECO:0000313" key="6">
    <source>
        <dbReference type="Proteomes" id="UP000037035"/>
    </source>
</evidence>
<keyword evidence="3" id="KW-0472">Membrane</keyword>
<evidence type="ECO:0000313" key="5">
    <source>
        <dbReference type="EMBL" id="KNZ60602.1"/>
    </source>
</evidence>